<protein>
    <recommendedName>
        <fullName evidence="6">Mutator family transposase</fullName>
    </recommendedName>
</protein>
<reference evidence="7 8" key="1">
    <citation type="journal article" date="2011" name="J. Bacteriol.">
        <title>Genome sequence of the halotolerant marine bacterium Myxococcus fulvus HW-1.</title>
        <authorList>
            <person name="Li Z.F."/>
            <person name="Li X."/>
            <person name="Liu H."/>
            <person name="Liu X."/>
            <person name="Han K."/>
            <person name="Wu Z.H."/>
            <person name="Hu W."/>
            <person name="Li F.F."/>
            <person name="Li Y.Z."/>
        </authorList>
    </citation>
    <scope>NUCLEOTIDE SEQUENCE [LARGE SCALE GENOMIC DNA]</scope>
    <source>
        <strain evidence="8">ATCC BAA-855 / HW-1</strain>
    </source>
</reference>
<dbReference type="GO" id="GO:0006313">
    <property type="term" value="P:DNA transposition"/>
    <property type="evidence" value="ECO:0007669"/>
    <property type="project" value="UniProtKB-UniRule"/>
</dbReference>
<comment type="similarity">
    <text evidence="2 6">Belongs to the transposase mutator family.</text>
</comment>
<dbReference type="eggNOG" id="COG3328">
    <property type="taxonomic scope" value="Bacteria"/>
</dbReference>
<dbReference type="EMBL" id="CP002830">
    <property type="protein sequence ID" value="AEI68739.1"/>
    <property type="molecule type" value="Genomic_DNA"/>
</dbReference>
<evidence type="ECO:0000256" key="4">
    <source>
        <dbReference type="ARBA" id="ARBA00023125"/>
    </source>
</evidence>
<accession>F8CHQ6</accession>
<evidence type="ECO:0000313" key="8">
    <source>
        <dbReference type="Proteomes" id="UP000000488"/>
    </source>
</evidence>
<dbReference type="HOGENOM" id="CLU_036805_8_4_7"/>
<dbReference type="STRING" id="483219.LILAB_34290"/>
<keyword evidence="6" id="KW-0814">Transposable element</keyword>
<keyword evidence="5 6" id="KW-0233">DNA recombination</keyword>
<keyword evidence="4 6" id="KW-0238">DNA-binding</keyword>
<proteinExistence type="inferred from homology"/>
<sequence length="200" mass="22069">MDDTEFESPAHEEVQADLRALFRGAIRMTLEALLEEEVRELVGAGRWQRMVGRADVRNGSYLRTLVTTAGAVDVAVPRTRHSGSAGDVLGRYKRRSGELDEAITSAYVQGVSTRRMGKVTRALMGEAVSRSTVSRVTRTLEEKVEALRTQPLTQAFPYLYLDATFRRRQVGAHGAERLRPGGLRCGRGWTPAPAGRDAGR</sequence>
<dbReference type="InterPro" id="IPR001207">
    <property type="entry name" value="Transposase_mutator"/>
</dbReference>
<evidence type="ECO:0000313" key="7">
    <source>
        <dbReference type="EMBL" id="AEI68739.1"/>
    </source>
</evidence>
<dbReference type="Pfam" id="PF00872">
    <property type="entry name" value="Transposase_mut"/>
    <property type="match status" value="1"/>
</dbReference>
<dbReference type="AlphaFoldDB" id="F8CHQ6"/>
<dbReference type="KEGG" id="mfu:LILAB_34290"/>
<dbReference type="Proteomes" id="UP000000488">
    <property type="component" value="Chromosome"/>
</dbReference>
<keyword evidence="3 6" id="KW-0815">Transposition</keyword>
<evidence type="ECO:0000256" key="3">
    <source>
        <dbReference type="ARBA" id="ARBA00022578"/>
    </source>
</evidence>
<dbReference type="GO" id="GO:0003677">
    <property type="term" value="F:DNA binding"/>
    <property type="evidence" value="ECO:0007669"/>
    <property type="project" value="UniProtKB-UniRule"/>
</dbReference>
<name>F8CHQ6_MYXFH</name>
<evidence type="ECO:0000256" key="2">
    <source>
        <dbReference type="ARBA" id="ARBA00010961"/>
    </source>
</evidence>
<organism evidence="7 8">
    <name type="scientific">Myxococcus fulvus (strain ATCC BAA-855 / HW-1)</name>
    <dbReference type="NCBI Taxonomy" id="483219"/>
    <lineage>
        <taxon>Bacteria</taxon>
        <taxon>Pseudomonadati</taxon>
        <taxon>Myxococcota</taxon>
        <taxon>Myxococcia</taxon>
        <taxon>Myxococcales</taxon>
        <taxon>Cystobacterineae</taxon>
        <taxon>Myxococcaceae</taxon>
        <taxon>Myxococcus</taxon>
    </lineage>
</organism>
<evidence type="ECO:0000256" key="1">
    <source>
        <dbReference type="ARBA" id="ARBA00002190"/>
    </source>
</evidence>
<comment type="function">
    <text evidence="1 6">Required for the transposition of the insertion element.</text>
</comment>
<gene>
    <name evidence="7" type="ordered locus">LILAB_34290</name>
</gene>
<dbReference type="GO" id="GO:0004803">
    <property type="term" value="F:transposase activity"/>
    <property type="evidence" value="ECO:0007669"/>
    <property type="project" value="UniProtKB-UniRule"/>
</dbReference>
<dbReference type="PANTHER" id="PTHR33217">
    <property type="entry name" value="TRANSPOSASE FOR INSERTION SEQUENCE ELEMENT IS1081"/>
    <property type="match status" value="1"/>
</dbReference>
<evidence type="ECO:0000256" key="6">
    <source>
        <dbReference type="RuleBase" id="RU365089"/>
    </source>
</evidence>
<dbReference type="PANTHER" id="PTHR33217:SF7">
    <property type="entry name" value="TRANSPOSASE FOR INSERTION SEQUENCE ELEMENT IS1081"/>
    <property type="match status" value="1"/>
</dbReference>
<evidence type="ECO:0000256" key="5">
    <source>
        <dbReference type="ARBA" id="ARBA00023172"/>
    </source>
</evidence>